<name>A0ABY4VQQ1_9BURK</name>
<dbReference type="EMBL" id="CP098736">
    <property type="protein sequence ID" value="USE79519.1"/>
    <property type="molecule type" value="Genomic_DNA"/>
</dbReference>
<reference evidence="1" key="1">
    <citation type="submission" date="2022-06" db="EMBL/GenBank/DDBJ databases">
        <title>Complete genome sequence and characterization of Cupriavidus gilardii QJ1 isolated from contaminating cells.</title>
        <authorList>
            <person name="Qi J."/>
        </authorList>
    </citation>
    <scope>NUCLEOTIDE SEQUENCE</scope>
    <source>
        <strain evidence="1">QJ1</strain>
    </source>
</reference>
<dbReference type="Proteomes" id="UP001056648">
    <property type="component" value="Chromosome 2"/>
</dbReference>
<sequence>MTNTQAAERQAKRECLVTELVEALEALVALRGPFPPSDEAISAAWAKADAALARAKEQQQ</sequence>
<organism evidence="1 2">
    <name type="scientific">Cupriavidus gilardii</name>
    <dbReference type="NCBI Taxonomy" id="82541"/>
    <lineage>
        <taxon>Bacteria</taxon>
        <taxon>Pseudomonadati</taxon>
        <taxon>Pseudomonadota</taxon>
        <taxon>Betaproteobacteria</taxon>
        <taxon>Burkholderiales</taxon>
        <taxon>Burkholderiaceae</taxon>
        <taxon>Cupriavidus</taxon>
    </lineage>
</organism>
<accession>A0ABY4VQQ1</accession>
<evidence type="ECO:0000313" key="2">
    <source>
        <dbReference type="Proteomes" id="UP001056648"/>
    </source>
</evidence>
<protein>
    <submittedName>
        <fullName evidence="1">Uncharacterized protein</fullName>
    </submittedName>
</protein>
<keyword evidence="2" id="KW-1185">Reference proteome</keyword>
<dbReference type="RefSeq" id="WP_252252975.1">
    <property type="nucleotide sequence ID" value="NZ_CP098736.1"/>
</dbReference>
<evidence type="ECO:0000313" key="1">
    <source>
        <dbReference type="EMBL" id="USE79519.1"/>
    </source>
</evidence>
<gene>
    <name evidence="1" type="ORF">NDR89_23290</name>
</gene>
<proteinExistence type="predicted"/>